<organism evidence="2">
    <name type="scientific">Rhipicephalus appendiculatus</name>
    <name type="common">Brown ear tick</name>
    <dbReference type="NCBI Taxonomy" id="34631"/>
    <lineage>
        <taxon>Eukaryota</taxon>
        <taxon>Metazoa</taxon>
        <taxon>Ecdysozoa</taxon>
        <taxon>Arthropoda</taxon>
        <taxon>Chelicerata</taxon>
        <taxon>Arachnida</taxon>
        <taxon>Acari</taxon>
        <taxon>Parasitiformes</taxon>
        <taxon>Ixodida</taxon>
        <taxon>Ixodoidea</taxon>
        <taxon>Ixodidae</taxon>
        <taxon>Rhipicephalinae</taxon>
        <taxon>Rhipicephalus</taxon>
        <taxon>Rhipicephalus</taxon>
    </lineage>
</organism>
<accession>A0A131YRE8</accession>
<reference evidence="2" key="1">
    <citation type="journal article" date="2016" name="Ticks Tick Borne Dis.">
        <title>De novo assembly and annotation of the salivary gland transcriptome of Rhipicephalus appendiculatus male and female ticks during blood feeding.</title>
        <authorList>
            <person name="de Castro M.H."/>
            <person name="de Klerk D."/>
            <person name="Pienaar R."/>
            <person name="Latif A.A."/>
            <person name="Rees D.J."/>
            <person name="Mans B.J."/>
        </authorList>
    </citation>
    <scope>NUCLEOTIDE SEQUENCE</scope>
    <source>
        <tissue evidence="2">Salivary glands</tissue>
    </source>
</reference>
<evidence type="ECO:0000256" key="1">
    <source>
        <dbReference type="SAM" id="SignalP"/>
    </source>
</evidence>
<dbReference type="AlphaFoldDB" id="A0A131YRE8"/>
<evidence type="ECO:0000313" key="2">
    <source>
        <dbReference type="EMBL" id="JAP81829.1"/>
    </source>
</evidence>
<sequence length="136" mass="15355">MMIKHVYVVMLLFVAMKLTHSEQHDPQVNEEEPEAEGVPIESTTNTTEEPLIAHGCPTIPKYQAGIKDCAYYCDYVRDNNTWLYGYYNDGIYCWADDGDAENNKTAIPGYCLSGICYPTDHDNVTHLPTPENDMLG</sequence>
<dbReference type="EMBL" id="GEDV01006728">
    <property type="protein sequence ID" value="JAP81829.1"/>
    <property type="molecule type" value="Transcribed_RNA"/>
</dbReference>
<keyword evidence="1" id="KW-0732">Signal</keyword>
<feature type="chain" id="PRO_5007285792" evidence="1">
    <location>
        <begin position="22"/>
        <end position="136"/>
    </location>
</feature>
<protein>
    <submittedName>
        <fullName evidence="2">Basic tail secreted protein</fullName>
    </submittedName>
</protein>
<feature type="signal peptide" evidence="1">
    <location>
        <begin position="1"/>
        <end position="21"/>
    </location>
</feature>
<name>A0A131YRE8_RHIAP</name>
<proteinExistence type="predicted"/>